<reference evidence="7" key="1">
    <citation type="journal article" date="2019" name="Int. J. Syst. Evol. Microbiol.">
        <title>The Global Catalogue of Microorganisms (GCM) 10K type strain sequencing project: providing services to taxonomists for standard genome sequencing and annotation.</title>
        <authorList>
            <consortium name="The Broad Institute Genomics Platform"/>
            <consortium name="The Broad Institute Genome Sequencing Center for Infectious Disease"/>
            <person name="Wu L."/>
            <person name="Ma J."/>
        </authorList>
    </citation>
    <scope>NUCLEOTIDE SEQUENCE [LARGE SCALE GENOMIC DNA]</scope>
    <source>
        <strain evidence="7">KCTC 42964</strain>
    </source>
</reference>
<dbReference type="Pfam" id="PF00669">
    <property type="entry name" value="Flagellin_N"/>
    <property type="match status" value="1"/>
</dbReference>
<keyword evidence="7" id="KW-1185">Reference proteome</keyword>
<evidence type="ECO:0000256" key="2">
    <source>
        <dbReference type="ARBA" id="ARBA00023143"/>
    </source>
</evidence>
<evidence type="ECO:0000259" key="5">
    <source>
        <dbReference type="Pfam" id="PF00700"/>
    </source>
</evidence>
<protein>
    <recommendedName>
        <fullName evidence="3">Flagellin</fullName>
    </recommendedName>
</protein>
<dbReference type="EMBL" id="JBHRTR010000031">
    <property type="protein sequence ID" value="MFC3229394.1"/>
    <property type="molecule type" value="Genomic_DNA"/>
</dbReference>
<comment type="function">
    <text evidence="3">Flagellin is the subunit protein which polymerizes to form the filaments of bacterial flagella.</text>
</comment>
<sequence length="296" mass="31184">MADIALSASIRSNLLSLQRTDSLAQRTETRLATGRKVNSAIDDAVAFFAAKALSDRASDFNDRKDAIGQAVSTLQAANDAVDAVDSTLRQLKGLLQSAKTASTTERNALQSQFNTLAEQMNQLFNDSAYQGLNLLNSSTSVLRVDFSTSSNAQLSVQGKNLLVSSTTSGALFTSIGATAAGSLACNIIAFSAASSVSFASASVSNFDRGISRIDDAITTLRSTAAQLGSNVTFLNTRLDFSVKYINTLETGSDKLTLADINEEGANLVALQTRQQLALQALSFAGQNERAVLSLFG</sequence>
<comment type="similarity">
    <text evidence="1 3">Belongs to the bacterial flagellin family.</text>
</comment>
<accession>A0ABV7L4D2</accession>
<organism evidence="6 7">
    <name type="scientific">Marinibaculum pumilum</name>
    <dbReference type="NCBI Taxonomy" id="1766165"/>
    <lineage>
        <taxon>Bacteria</taxon>
        <taxon>Pseudomonadati</taxon>
        <taxon>Pseudomonadota</taxon>
        <taxon>Alphaproteobacteria</taxon>
        <taxon>Rhodospirillales</taxon>
        <taxon>Rhodospirillaceae</taxon>
        <taxon>Marinibaculum</taxon>
    </lineage>
</organism>
<dbReference type="Gene3D" id="1.20.1330.10">
    <property type="entry name" value="f41 fragment of flagellin, N-terminal domain"/>
    <property type="match status" value="1"/>
</dbReference>
<feature type="domain" description="Flagellin C-terminal" evidence="5">
    <location>
        <begin position="211"/>
        <end position="295"/>
    </location>
</feature>
<dbReference type="PANTHER" id="PTHR42792:SF2">
    <property type="entry name" value="FLAGELLIN"/>
    <property type="match status" value="1"/>
</dbReference>
<dbReference type="InterPro" id="IPR046358">
    <property type="entry name" value="Flagellin_C"/>
</dbReference>
<evidence type="ECO:0000313" key="7">
    <source>
        <dbReference type="Proteomes" id="UP001595528"/>
    </source>
</evidence>
<dbReference type="InterPro" id="IPR001029">
    <property type="entry name" value="Flagellin_N"/>
</dbReference>
<evidence type="ECO:0000259" key="4">
    <source>
        <dbReference type="Pfam" id="PF00669"/>
    </source>
</evidence>
<dbReference type="PRINTS" id="PR00207">
    <property type="entry name" value="FLAGELLIN"/>
</dbReference>
<keyword evidence="6" id="KW-0282">Flagellum</keyword>
<comment type="subcellular location">
    <subcellularLocation>
        <location evidence="3">Secreted</location>
    </subcellularLocation>
    <subcellularLocation>
        <location evidence="3">Bacterial flagellum</location>
    </subcellularLocation>
</comment>
<feature type="domain" description="Flagellin N-terminal" evidence="4">
    <location>
        <begin position="13"/>
        <end position="138"/>
    </location>
</feature>
<evidence type="ECO:0000256" key="3">
    <source>
        <dbReference type="RuleBase" id="RU362073"/>
    </source>
</evidence>
<dbReference type="PANTHER" id="PTHR42792">
    <property type="entry name" value="FLAGELLIN"/>
    <property type="match status" value="1"/>
</dbReference>
<keyword evidence="3" id="KW-0964">Secreted</keyword>
<dbReference type="Pfam" id="PF00700">
    <property type="entry name" value="Flagellin_C"/>
    <property type="match status" value="1"/>
</dbReference>
<evidence type="ECO:0000313" key="6">
    <source>
        <dbReference type="EMBL" id="MFC3229394.1"/>
    </source>
</evidence>
<keyword evidence="6" id="KW-0966">Cell projection</keyword>
<proteinExistence type="inferred from homology"/>
<gene>
    <name evidence="6" type="ORF">ACFOGJ_19260</name>
</gene>
<evidence type="ECO:0000256" key="1">
    <source>
        <dbReference type="ARBA" id="ARBA00005709"/>
    </source>
</evidence>
<keyword evidence="2 3" id="KW-0975">Bacterial flagellum</keyword>
<name>A0ABV7L4D2_9PROT</name>
<dbReference type="Proteomes" id="UP001595528">
    <property type="component" value="Unassembled WGS sequence"/>
</dbReference>
<dbReference type="SUPFAM" id="SSF64518">
    <property type="entry name" value="Phase 1 flagellin"/>
    <property type="match status" value="1"/>
</dbReference>
<comment type="caution">
    <text evidence="6">The sequence shown here is derived from an EMBL/GenBank/DDBJ whole genome shotgun (WGS) entry which is preliminary data.</text>
</comment>
<dbReference type="RefSeq" id="WP_379903542.1">
    <property type="nucleotide sequence ID" value="NZ_JBHRTR010000031.1"/>
</dbReference>
<dbReference type="InterPro" id="IPR001492">
    <property type="entry name" value="Flagellin"/>
</dbReference>
<keyword evidence="6" id="KW-0969">Cilium</keyword>